<gene>
    <name evidence="2" type="ORF">EMAD1354_LOCUS541</name>
</gene>
<dbReference type="Gene3D" id="1.10.472.10">
    <property type="entry name" value="Cyclin-like"/>
    <property type="match status" value="1"/>
</dbReference>
<dbReference type="AlphaFoldDB" id="A0A7S0T842"/>
<feature type="compositionally biased region" description="Low complexity" evidence="1">
    <location>
        <begin position="61"/>
        <end position="70"/>
    </location>
</feature>
<dbReference type="PANTHER" id="PTHR15615:SF108">
    <property type="entry name" value="PROTEIN CNPPD1"/>
    <property type="match status" value="1"/>
</dbReference>
<dbReference type="InterPro" id="IPR013922">
    <property type="entry name" value="Cyclin_PHO80-like"/>
</dbReference>
<name>A0A7S0T842_9RHOD</name>
<protein>
    <recommendedName>
        <fullName evidence="3">Cyclin</fullName>
    </recommendedName>
</protein>
<evidence type="ECO:0000256" key="1">
    <source>
        <dbReference type="SAM" id="MobiDB-lite"/>
    </source>
</evidence>
<organism evidence="2">
    <name type="scientific">Erythrolobus madagascarensis</name>
    <dbReference type="NCBI Taxonomy" id="708628"/>
    <lineage>
        <taxon>Eukaryota</taxon>
        <taxon>Rhodophyta</taxon>
        <taxon>Bangiophyceae</taxon>
        <taxon>Porphyridiales</taxon>
        <taxon>Porphyridiaceae</taxon>
        <taxon>Erythrolobus</taxon>
    </lineage>
</organism>
<sequence length="286" mass="31895">MESSSSVYNNGRNGSGAGGNELRLHADMESLCAALASVLQVRLEQSRVYSESSNNTKSHAQQQQQQQQQQLPSNTNRRLTCFDASSLPAISACDYFHRVAKYAFCSPACLMMAFIYIERGASYQPSLRLSPTNVHRLIITAVMLAAKFFDDVYYNNAYYAKVGGIPLQEINLLETEFLMAVGFELFVSEEEFIRFETDVVDEVLSDRTSLCADARRLLSQNGFRLSIRSLARAVPQTPSFAISIPATPAVPAMTNRMDDHLYDIRTDEVSAMSVSLDYDGRGRLYS</sequence>
<feature type="compositionally biased region" description="Polar residues" evidence="1">
    <location>
        <begin position="50"/>
        <end position="60"/>
    </location>
</feature>
<evidence type="ECO:0008006" key="3">
    <source>
        <dbReference type="Google" id="ProtNLM"/>
    </source>
</evidence>
<feature type="region of interest" description="Disordered" evidence="1">
    <location>
        <begin position="50"/>
        <end position="74"/>
    </location>
</feature>
<reference evidence="2" key="1">
    <citation type="submission" date="2021-01" db="EMBL/GenBank/DDBJ databases">
        <authorList>
            <person name="Corre E."/>
            <person name="Pelletier E."/>
            <person name="Niang G."/>
            <person name="Scheremetjew M."/>
            <person name="Finn R."/>
            <person name="Kale V."/>
            <person name="Holt S."/>
            <person name="Cochrane G."/>
            <person name="Meng A."/>
            <person name="Brown T."/>
            <person name="Cohen L."/>
        </authorList>
    </citation>
    <scope>NUCLEOTIDE SEQUENCE</scope>
    <source>
        <strain evidence="2">CCMP3276</strain>
    </source>
</reference>
<accession>A0A7S0T842</accession>
<dbReference type="EMBL" id="HBFE01000781">
    <property type="protein sequence ID" value="CAD8724464.1"/>
    <property type="molecule type" value="Transcribed_RNA"/>
</dbReference>
<dbReference type="SUPFAM" id="SSF47954">
    <property type="entry name" value="Cyclin-like"/>
    <property type="match status" value="1"/>
</dbReference>
<dbReference type="PANTHER" id="PTHR15615">
    <property type="match status" value="1"/>
</dbReference>
<dbReference type="GO" id="GO:0019901">
    <property type="term" value="F:protein kinase binding"/>
    <property type="evidence" value="ECO:0007669"/>
    <property type="project" value="InterPro"/>
</dbReference>
<dbReference type="InterPro" id="IPR036915">
    <property type="entry name" value="Cyclin-like_sf"/>
</dbReference>
<dbReference type="Pfam" id="PF08613">
    <property type="entry name" value="Cyclin"/>
    <property type="match status" value="1"/>
</dbReference>
<proteinExistence type="predicted"/>
<evidence type="ECO:0000313" key="2">
    <source>
        <dbReference type="EMBL" id="CAD8724464.1"/>
    </source>
</evidence>